<feature type="transmembrane region" description="Helical" evidence="8">
    <location>
        <begin position="1819"/>
        <end position="1841"/>
    </location>
</feature>
<evidence type="ECO:0000256" key="4">
    <source>
        <dbReference type="ARBA" id="ARBA00022989"/>
    </source>
</evidence>
<evidence type="ECO:0000256" key="8">
    <source>
        <dbReference type="SAM" id="Phobius"/>
    </source>
</evidence>
<protein>
    <submittedName>
        <fullName evidence="10">Wd-40 repeat protein</fullName>
    </submittedName>
</protein>
<sequence>MMSGYVEEAEYAKPIMPKSKNAFRSKYKKMASQGQNEVEEIPSKKRRISKLYDRNGQIKIHDFANNLKQQDHPEEEEQPDQTNQEIKTPSEYLDAITTSIDCQTDLGLYQIDKSITEAPKFIDCMRAAFAYVFENKYDTIYAFDLSPKLQSPEGQLIYSDDDYNNQEEQDKDSIADNQDNNSGMSLQMSVKDDFKQPGSEDEEEPKFDSKFDANKIDRFLDFGINYNFNSNDKYNKNPNEILLLQDVNQRILVLKGRDYGYQFKLIDMIELKDQTKKNVRYTMQIIDGLLISTYKILFLVKINKFVQKNEKSDPPKKKEIINVSPDKVFYRLQVWEMHQDKRKKPMVFDINDTIFEETSQNWREKIAFDYNNNEFYIPDYKDQETQQQQVYRFLINNNTIGIVDSFYLSIENIFDYIGHHVLINDAKANQYIEGLLYTDMMTYENLLFIAHSRFLTIIDINDYKNKANIQHLTQKNRNQYGYQLLKDEKQREIPSFYDFTYEILSVFMLDKDDVVEIQSRWKVLSVFGDGQVSEIIEDGPIQDNSSFKMQKYMFDNFLVNEGLQKVKIPGKILKIIKDNTSTSTVPFFLIQNNEQLSINTFEMRKQVLKSYHFDQTNIDTEYIVMDSVKPNNEDVLVFSPKEGEFQPDQIESKQDKKFKLVTREEVPREIENIKTLVSSFSQQGQVYMIFPKKIQRYDRDQNTIEEYERNEFYVPIQNHICFDSIDQLSEMKSKSSKKELRLFESEKQIYPHLQKIYYDRIGEQVATFVDYNIIKIFPILHRNRIRLRNSGKKNSNNDSQVHILATCMFENCIYSLHSDNSLQQWHIQTAKLIKKKQQIHKTMVIGKQNEPIELDFSKYQYTYLQIKNQKSNEQKNQNEQKNSNQFKLPPIRAAINTYKKANGPKTETEYNKLQDQQESVEQLEVEEDYDIYKEKNDPDSDIDIENYDQNYASTNTKSFKKQKNEKNMIYSDFSIDCQSQYPIKMAEYIIIEILENSSEIFVEDQLPELKKVMSVGSQNHIEKFKIKVHKRFNGPNLDANNNFGLYLNEDQDIAAFYFKDIFKNSLTYYYRLISSDENSNVPNDSLRFISRQKPNVLLSVHSSDFKHYLRYNQNEQLEVTPFDENKSDFIMTKEQKDLYEQINTKIRAIYNVSMKEREPSFVSKNEILFMSQDNILLSYKIFEDQRGGSSALKEMFNVAQCRFPGSTNIIPLDTFYMIDSASNNLKTSQLIGQNSLLFEREPHPRNPARTIERVAPNYFNWFFNQSACLKQDQDDANEMKCLQIHYKQKIEIQYRMYTGYIFRSKNYLGPQAYQTDVHIVNTFNFYQWRALTLIKQQRLLIEDISQAQLQNLAFAQLHNGKTLLHMLRNNQESIKSLYSIVYDKNVDLQPFYVPVLEDFKNNNVLQLLLLEKKPPIDQRKGFCRKLQFVQSESIKSKPHKQKSEQSVKDQVAMEILRRIGEYPFDLFKIKMSNVIYDLMRIDIVQFSQYMDSRNKVPSVLTQIQMARISNDYISIMTSDNLWCQNQAEMRYYIENLSHEMRRLEIRVLDVPYIHLSKNVYKDRYNINLIYEQLARTDNVNVFSYTSVRALIEIKWNYIKHRIFYWLLLPYILLLIFFSFYTCFDFMIFDTYMDNGSVQASRALRILVIIFTSYLAILEIRQVIISGLQYFQNGWNYMDIAIIILIYIAEGLQGSTIEGSDISESERNDRERNTAAIRTMESFVAILLWLRLLYFFRIFRTTGYYIRMLVEVIKDIKYFIFIFALTIIAFAHAWFVFLKNGSDNSGMESLSISLGVVYRLALGDFSIIDEFGDYKIEISWLFFVISSLILQIVLINLLISIVSDTFARIKANYNVIMYKDMLHMIIENRFLAVGALEKSLRNKYLFVAIPLQNENQTAEIDKKLEDLMSMMRDQMRGQLEIQQRTKSFLKVEEKENNILERLERIDYNQKQILLNMEKNH</sequence>
<evidence type="ECO:0000259" key="9">
    <source>
        <dbReference type="Pfam" id="PF00520"/>
    </source>
</evidence>
<dbReference type="Gene3D" id="1.20.120.350">
    <property type="entry name" value="Voltage-gated potassium channels. Chain C"/>
    <property type="match status" value="1"/>
</dbReference>
<dbReference type="PANTHER" id="PTHR10582:SF2">
    <property type="entry name" value="INACTIVE"/>
    <property type="match status" value="1"/>
</dbReference>
<dbReference type="GO" id="GO:0098703">
    <property type="term" value="P:calcium ion import across plasma membrane"/>
    <property type="evidence" value="ECO:0007669"/>
    <property type="project" value="TreeGrafter"/>
</dbReference>
<feature type="transmembrane region" description="Helical" evidence="8">
    <location>
        <begin position="1714"/>
        <end position="1735"/>
    </location>
</feature>
<dbReference type="InterPro" id="IPR027359">
    <property type="entry name" value="Volt_channel_dom_sf"/>
</dbReference>
<dbReference type="Proteomes" id="UP000039865">
    <property type="component" value="Unassembled WGS sequence"/>
</dbReference>
<keyword evidence="6" id="KW-0175">Coiled coil</keyword>
<feature type="compositionally biased region" description="Polar residues" evidence="7">
    <location>
        <begin position="175"/>
        <end position="185"/>
    </location>
</feature>
<feature type="transmembrane region" description="Helical" evidence="8">
    <location>
        <begin position="1602"/>
        <end position="1623"/>
    </location>
</feature>
<dbReference type="Pfam" id="PF00520">
    <property type="entry name" value="Ion_trans"/>
    <property type="match status" value="1"/>
</dbReference>
<keyword evidence="5 8" id="KW-0472">Membrane</keyword>
<proteinExistence type="predicted"/>
<evidence type="ECO:0000256" key="5">
    <source>
        <dbReference type="ARBA" id="ARBA00023136"/>
    </source>
</evidence>
<evidence type="ECO:0000313" key="11">
    <source>
        <dbReference type="Proteomes" id="UP000039865"/>
    </source>
</evidence>
<reference evidence="10 11" key="1">
    <citation type="submission" date="2014-06" db="EMBL/GenBank/DDBJ databases">
        <authorList>
            <person name="Swart Estienne"/>
        </authorList>
    </citation>
    <scope>NUCLEOTIDE SEQUENCE [LARGE SCALE GENOMIC DNA]</scope>
    <source>
        <strain evidence="10 11">130c</strain>
    </source>
</reference>
<dbReference type="InterPro" id="IPR005821">
    <property type="entry name" value="Ion_trans_dom"/>
</dbReference>
<keyword evidence="2 8" id="KW-0812">Transmembrane</keyword>
<evidence type="ECO:0000256" key="1">
    <source>
        <dbReference type="ARBA" id="ARBA00004141"/>
    </source>
</evidence>
<evidence type="ECO:0000313" key="10">
    <source>
        <dbReference type="EMBL" id="CDW87695.1"/>
    </source>
</evidence>
<feature type="transmembrane region" description="Helical" evidence="8">
    <location>
        <begin position="1643"/>
        <end position="1664"/>
    </location>
</feature>
<dbReference type="InterPro" id="IPR024862">
    <property type="entry name" value="TRPV"/>
</dbReference>
<evidence type="ECO:0000256" key="3">
    <source>
        <dbReference type="ARBA" id="ARBA00022737"/>
    </source>
</evidence>
<feature type="coiled-coil region" evidence="6">
    <location>
        <begin position="864"/>
        <end position="926"/>
    </location>
</feature>
<organism evidence="10 11">
    <name type="scientific">Stylonychia lemnae</name>
    <name type="common">Ciliate</name>
    <dbReference type="NCBI Taxonomy" id="5949"/>
    <lineage>
        <taxon>Eukaryota</taxon>
        <taxon>Sar</taxon>
        <taxon>Alveolata</taxon>
        <taxon>Ciliophora</taxon>
        <taxon>Intramacronucleata</taxon>
        <taxon>Spirotrichea</taxon>
        <taxon>Stichotrichia</taxon>
        <taxon>Sporadotrichida</taxon>
        <taxon>Oxytrichidae</taxon>
        <taxon>Stylonychinae</taxon>
        <taxon>Stylonychia</taxon>
    </lineage>
</organism>
<keyword evidence="3" id="KW-0677">Repeat</keyword>
<comment type="subcellular location">
    <subcellularLocation>
        <location evidence="1">Membrane</location>
        <topology evidence="1">Multi-pass membrane protein</topology>
    </subcellularLocation>
</comment>
<name>A0A078AZ18_STYLE</name>
<feature type="region of interest" description="Disordered" evidence="7">
    <location>
        <begin position="26"/>
        <end position="46"/>
    </location>
</feature>
<accession>A0A078AZ18</accession>
<evidence type="ECO:0000256" key="7">
    <source>
        <dbReference type="SAM" id="MobiDB-lite"/>
    </source>
</evidence>
<evidence type="ECO:0000256" key="6">
    <source>
        <dbReference type="SAM" id="Coils"/>
    </source>
</evidence>
<feature type="region of interest" description="Disordered" evidence="7">
    <location>
        <begin position="166"/>
        <end position="185"/>
    </location>
</feature>
<evidence type="ECO:0000256" key="2">
    <source>
        <dbReference type="ARBA" id="ARBA00022692"/>
    </source>
</evidence>
<feature type="transmembrane region" description="Helical" evidence="8">
    <location>
        <begin position="1755"/>
        <end position="1777"/>
    </location>
</feature>
<gene>
    <name evidence="10" type="primary">Contig16544.g17619</name>
    <name evidence="10" type="ORF">STYLEM_16807</name>
</gene>
<dbReference type="EMBL" id="CCKQ01015847">
    <property type="protein sequence ID" value="CDW87695.1"/>
    <property type="molecule type" value="Genomic_DNA"/>
</dbReference>
<dbReference type="InParanoid" id="A0A078AZ18"/>
<feature type="domain" description="Ion transport" evidence="9">
    <location>
        <begin position="1613"/>
        <end position="1851"/>
    </location>
</feature>
<dbReference type="GO" id="GO:0005886">
    <property type="term" value="C:plasma membrane"/>
    <property type="evidence" value="ECO:0007669"/>
    <property type="project" value="TreeGrafter"/>
</dbReference>
<keyword evidence="4 8" id="KW-1133">Transmembrane helix</keyword>
<keyword evidence="11" id="KW-1185">Reference proteome</keyword>
<dbReference type="GO" id="GO:0005216">
    <property type="term" value="F:monoatomic ion channel activity"/>
    <property type="evidence" value="ECO:0007669"/>
    <property type="project" value="InterPro"/>
</dbReference>
<dbReference type="PANTHER" id="PTHR10582">
    <property type="entry name" value="TRANSIENT RECEPTOR POTENTIAL ION CHANNEL PROTEIN"/>
    <property type="match status" value="1"/>
</dbReference>